<feature type="non-terminal residue" evidence="2">
    <location>
        <position position="107"/>
    </location>
</feature>
<gene>
    <name evidence="2" type="ORF">AVDCRST_MAG85-1967</name>
</gene>
<feature type="region of interest" description="Disordered" evidence="1">
    <location>
        <begin position="1"/>
        <end position="79"/>
    </location>
</feature>
<protein>
    <submittedName>
        <fullName evidence="2">Uncharacterized protein</fullName>
    </submittedName>
</protein>
<evidence type="ECO:0000313" key="2">
    <source>
        <dbReference type="EMBL" id="CAA9504532.1"/>
    </source>
</evidence>
<dbReference type="EMBL" id="CADCVT010000212">
    <property type="protein sequence ID" value="CAA9504532.1"/>
    <property type="molecule type" value="Genomic_DNA"/>
</dbReference>
<reference evidence="2" key="1">
    <citation type="submission" date="2020-02" db="EMBL/GenBank/DDBJ databases">
        <authorList>
            <person name="Meier V. D."/>
        </authorList>
    </citation>
    <scope>NUCLEOTIDE SEQUENCE</scope>
    <source>
        <strain evidence="2">AVDCRST_MAG85</strain>
    </source>
</reference>
<feature type="compositionally biased region" description="Basic and acidic residues" evidence="1">
    <location>
        <begin position="24"/>
        <end position="50"/>
    </location>
</feature>
<accession>A0A6J4ST31</accession>
<evidence type="ECO:0000256" key="1">
    <source>
        <dbReference type="SAM" id="MobiDB-lite"/>
    </source>
</evidence>
<name>A0A6J4ST31_9ACTN</name>
<dbReference type="AlphaFoldDB" id="A0A6J4ST31"/>
<feature type="compositionally biased region" description="Basic residues" evidence="1">
    <location>
        <begin position="51"/>
        <end position="61"/>
    </location>
</feature>
<proteinExistence type="predicted"/>
<sequence>ATSRNRRPPAPRAPRPGVGRARRGHEGAEHHRDQPDGEPALRDELDDQGRGRRLGRRRGGQARRLQALDPGFGQGRDGAVPHAWHAKGVVGINFTKGNDVDALECAL</sequence>
<feature type="non-terminal residue" evidence="2">
    <location>
        <position position="1"/>
    </location>
</feature>
<organism evidence="2">
    <name type="scientific">uncultured Solirubrobacteraceae bacterium</name>
    <dbReference type="NCBI Taxonomy" id="1162706"/>
    <lineage>
        <taxon>Bacteria</taxon>
        <taxon>Bacillati</taxon>
        <taxon>Actinomycetota</taxon>
        <taxon>Thermoleophilia</taxon>
        <taxon>Solirubrobacterales</taxon>
        <taxon>Solirubrobacteraceae</taxon>
        <taxon>environmental samples</taxon>
    </lineage>
</organism>